<dbReference type="GO" id="GO:0016853">
    <property type="term" value="F:isomerase activity"/>
    <property type="evidence" value="ECO:0007669"/>
    <property type="project" value="TreeGrafter"/>
</dbReference>
<dbReference type="OrthoDB" id="75169at2759"/>
<gene>
    <name evidence="2" type="ORF">WICPIJ_002299</name>
</gene>
<feature type="active site" evidence="1">
    <location>
        <position position="51"/>
    </location>
</feature>
<protein>
    <submittedName>
        <fullName evidence="2">Uncharacterized protein</fullName>
    </submittedName>
</protein>
<dbReference type="GO" id="GO:0005737">
    <property type="term" value="C:cytoplasm"/>
    <property type="evidence" value="ECO:0007669"/>
    <property type="project" value="TreeGrafter"/>
</dbReference>
<dbReference type="AlphaFoldDB" id="A0A9P8TPZ2"/>
<dbReference type="PIRSF" id="PIRSF016184">
    <property type="entry name" value="PhzC_PhzF"/>
    <property type="match status" value="1"/>
</dbReference>
<keyword evidence="3" id="KW-1185">Reference proteome</keyword>
<dbReference type="PANTHER" id="PTHR13774">
    <property type="entry name" value="PHENAZINE BIOSYNTHESIS PROTEIN"/>
    <property type="match status" value="1"/>
</dbReference>
<comment type="caution">
    <text evidence="2">The sequence shown here is derived from an EMBL/GenBank/DDBJ whole genome shotgun (WGS) entry which is preliminary data.</text>
</comment>
<evidence type="ECO:0000313" key="2">
    <source>
        <dbReference type="EMBL" id="KAH3686719.1"/>
    </source>
</evidence>
<dbReference type="NCBIfam" id="TIGR00654">
    <property type="entry name" value="PhzF_family"/>
    <property type="match status" value="1"/>
</dbReference>
<accession>A0A9P8TPZ2</accession>
<dbReference type="Pfam" id="PF02567">
    <property type="entry name" value="PhzC-PhzF"/>
    <property type="match status" value="1"/>
</dbReference>
<reference evidence="2" key="2">
    <citation type="submission" date="2021-01" db="EMBL/GenBank/DDBJ databases">
        <authorList>
            <person name="Schikora-Tamarit M.A."/>
        </authorList>
    </citation>
    <scope>NUCLEOTIDE SEQUENCE</scope>
    <source>
        <strain evidence="2">CBS2887</strain>
    </source>
</reference>
<name>A0A9P8TPZ2_WICPI</name>
<dbReference type="Proteomes" id="UP000774326">
    <property type="component" value="Unassembled WGS sequence"/>
</dbReference>
<reference evidence="2" key="1">
    <citation type="journal article" date="2021" name="Open Biol.">
        <title>Shared evolutionary footprints suggest mitochondrial oxidative damage underlies multiple complex I losses in fungi.</title>
        <authorList>
            <person name="Schikora-Tamarit M.A."/>
            <person name="Marcet-Houben M."/>
            <person name="Nosek J."/>
            <person name="Gabaldon T."/>
        </authorList>
    </citation>
    <scope>NUCLEOTIDE SEQUENCE</scope>
    <source>
        <strain evidence="2">CBS2887</strain>
    </source>
</reference>
<evidence type="ECO:0000313" key="3">
    <source>
        <dbReference type="Proteomes" id="UP000774326"/>
    </source>
</evidence>
<organism evidence="2 3">
    <name type="scientific">Wickerhamomyces pijperi</name>
    <name type="common">Yeast</name>
    <name type="synonym">Pichia pijperi</name>
    <dbReference type="NCBI Taxonomy" id="599730"/>
    <lineage>
        <taxon>Eukaryota</taxon>
        <taxon>Fungi</taxon>
        <taxon>Dikarya</taxon>
        <taxon>Ascomycota</taxon>
        <taxon>Saccharomycotina</taxon>
        <taxon>Saccharomycetes</taxon>
        <taxon>Phaffomycetales</taxon>
        <taxon>Wickerhamomycetaceae</taxon>
        <taxon>Wickerhamomyces</taxon>
    </lineage>
</organism>
<dbReference type="EMBL" id="JAEUBG010001234">
    <property type="protein sequence ID" value="KAH3686719.1"/>
    <property type="molecule type" value="Genomic_DNA"/>
</dbReference>
<evidence type="ECO:0000256" key="1">
    <source>
        <dbReference type="PIRSR" id="PIRSR016184-1"/>
    </source>
</evidence>
<sequence>MSTFNNKQFKQVDVFVQDGSFQGNPVAVFFFASNLSDEEMQRIANWTNLSETTFVLPPSPSVTTPAEHTYRLRIFTPDQELPFAGHPTIGSAHAVMEAGLVCADSNGKIYQECKAGLVELTVAKDTGAIRFKLPYYKHTVYDTESSLIKKFADALGTSSDQIEHSVLVDDGPEWLTLLFKSGEVVKNIQYDSGKFAQICSEDSIQGVSIFGPFSEDSEDLIENSLTYEARNLFMVCGSVIEDPVCGSGAGADGSVLAECEGFEGNFIIRQGRNVTRDGVIRVNVVKKTGEEGSDIHVGGKAVTIIDGKY</sequence>
<dbReference type="PANTHER" id="PTHR13774:SF32">
    <property type="entry name" value="ANTISENSE-ENHANCING SEQUENCE 1"/>
    <property type="match status" value="1"/>
</dbReference>
<dbReference type="InterPro" id="IPR003719">
    <property type="entry name" value="Phenazine_PhzF-like"/>
</dbReference>
<dbReference type="Gene3D" id="3.10.310.10">
    <property type="entry name" value="Diaminopimelate Epimerase, Chain A, domain 1"/>
    <property type="match status" value="2"/>
</dbReference>
<proteinExistence type="predicted"/>
<dbReference type="SUPFAM" id="SSF54506">
    <property type="entry name" value="Diaminopimelate epimerase-like"/>
    <property type="match status" value="1"/>
</dbReference>